<evidence type="ECO:0000259" key="6">
    <source>
        <dbReference type="PROSITE" id="PS51349"/>
    </source>
</evidence>
<dbReference type="Pfam" id="PF01070">
    <property type="entry name" value="FMN_dh"/>
    <property type="match status" value="2"/>
</dbReference>
<evidence type="ECO:0000313" key="7">
    <source>
        <dbReference type="EMBL" id="MPM08711.1"/>
    </source>
</evidence>
<keyword evidence="3" id="KW-0288">FMN</keyword>
<keyword evidence="2" id="KW-0285">Flavoprotein</keyword>
<gene>
    <name evidence="7" type="primary">hmo_2</name>
    <name evidence="7" type="ORF">SDC9_55025</name>
</gene>
<reference evidence="7" key="1">
    <citation type="submission" date="2019-08" db="EMBL/GenBank/DDBJ databases">
        <authorList>
            <person name="Kucharzyk K."/>
            <person name="Murdoch R.W."/>
            <person name="Higgins S."/>
            <person name="Loffler F."/>
        </authorList>
    </citation>
    <scope>NUCLEOTIDE SEQUENCE</scope>
</reference>
<dbReference type="EMBL" id="VSSQ01001482">
    <property type="protein sequence ID" value="MPM08711.1"/>
    <property type="molecule type" value="Genomic_DNA"/>
</dbReference>
<name>A0A644WYP0_9ZZZZ</name>
<dbReference type="AlphaFoldDB" id="A0A644WYP0"/>
<dbReference type="SUPFAM" id="SSF51395">
    <property type="entry name" value="FMN-linked oxidoreductases"/>
    <property type="match status" value="1"/>
</dbReference>
<dbReference type="InterPro" id="IPR037396">
    <property type="entry name" value="FMN_HAD"/>
</dbReference>
<keyword evidence="4 7" id="KW-0560">Oxidoreductase</keyword>
<dbReference type="InterPro" id="IPR012133">
    <property type="entry name" value="Alpha-hydoxy_acid_DH_FMN"/>
</dbReference>
<evidence type="ECO:0000256" key="1">
    <source>
        <dbReference type="ARBA" id="ARBA00001917"/>
    </source>
</evidence>
<dbReference type="PIRSF" id="PIRSF000138">
    <property type="entry name" value="Al-hdrx_acd_dh"/>
    <property type="match status" value="1"/>
</dbReference>
<evidence type="ECO:0000256" key="3">
    <source>
        <dbReference type="ARBA" id="ARBA00022643"/>
    </source>
</evidence>
<evidence type="ECO:0000256" key="5">
    <source>
        <dbReference type="ARBA" id="ARBA00024042"/>
    </source>
</evidence>
<sequence length="340" mass="36105">MTIKEMRDNARACMINCKVCRECNGEACRAVMPGPGGKGTGDGFVRSYKKVQEVKLNMDTIYDACEIDTSMEMFGHTFKYPFFSAPLASATSQYGAKYNDETFGRAVAKGTRAAGIMALLPDGVDPMFQLSCTIGREMGGFAVPSIKPWPIEVMIEKAHMAKEAGCIAVFTDLDAAGLSLVQNGPVKVMPHGIKDIEKLALEAGVPVVVKGVMTVAGARKCLEAGAYGIVVSSHGGRVQDQVPAPIEVLPEIVDAVGGKMKIFVDGALRSGADVFKVLAMGADCALIGRPYAVAVYGGDAEGVELYTNSIGAQIREAMMMTGCPSVKDINLTKVRIPKDF</sequence>
<dbReference type="GO" id="GO:0016491">
    <property type="term" value="F:oxidoreductase activity"/>
    <property type="evidence" value="ECO:0007669"/>
    <property type="project" value="UniProtKB-KW"/>
</dbReference>
<organism evidence="7">
    <name type="scientific">bioreactor metagenome</name>
    <dbReference type="NCBI Taxonomy" id="1076179"/>
    <lineage>
        <taxon>unclassified sequences</taxon>
        <taxon>metagenomes</taxon>
        <taxon>ecological metagenomes</taxon>
    </lineage>
</organism>
<feature type="domain" description="FMN hydroxy acid dehydrogenase" evidence="6">
    <location>
        <begin position="36"/>
        <end position="339"/>
    </location>
</feature>
<comment type="similarity">
    <text evidence="5">Belongs to the FMN-dependent alpha-hydroxy acid dehydrogenase family.</text>
</comment>
<comment type="cofactor">
    <cofactor evidence="1">
        <name>FMN</name>
        <dbReference type="ChEBI" id="CHEBI:58210"/>
    </cofactor>
</comment>
<evidence type="ECO:0000256" key="4">
    <source>
        <dbReference type="ARBA" id="ARBA00023002"/>
    </source>
</evidence>
<accession>A0A644WYP0</accession>
<dbReference type="InterPro" id="IPR000262">
    <property type="entry name" value="FMN-dep_DH"/>
</dbReference>
<proteinExistence type="inferred from homology"/>
<dbReference type="PANTHER" id="PTHR10578">
    <property type="entry name" value="S -2-HYDROXY-ACID OXIDASE-RELATED"/>
    <property type="match status" value="1"/>
</dbReference>
<dbReference type="PROSITE" id="PS51349">
    <property type="entry name" value="FMN_HYDROXY_ACID_DH_2"/>
    <property type="match status" value="1"/>
</dbReference>
<dbReference type="Gene3D" id="3.20.20.70">
    <property type="entry name" value="Aldolase class I"/>
    <property type="match status" value="1"/>
</dbReference>
<dbReference type="EC" id="1.1.3.46" evidence="7"/>
<dbReference type="InterPro" id="IPR013785">
    <property type="entry name" value="Aldolase_TIM"/>
</dbReference>
<dbReference type="GO" id="GO:0010181">
    <property type="term" value="F:FMN binding"/>
    <property type="evidence" value="ECO:0007669"/>
    <property type="project" value="InterPro"/>
</dbReference>
<protein>
    <submittedName>
        <fullName evidence="7">4-hydroxymandelate oxidase</fullName>
        <ecNumber evidence="7">1.1.3.46</ecNumber>
    </submittedName>
</protein>
<evidence type="ECO:0000256" key="2">
    <source>
        <dbReference type="ARBA" id="ARBA00022630"/>
    </source>
</evidence>
<comment type="caution">
    <text evidence="7">The sequence shown here is derived from an EMBL/GenBank/DDBJ whole genome shotgun (WGS) entry which is preliminary data.</text>
</comment>
<dbReference type="PANTHER" id="PTHR10578:SF107">
    <property type="entry name" value="2-HYDROXYACID OXIDASE 1"/>
    <property type="match status" value="1"/>
</dbReference>